<reference evidence="1" key="1">
    <citation type="submission" date="2018-11" db="EMBL/GenBank/DDBJ databases">
        <authorList>
            <consortium name="Pathogen Informatics"/>
        </authorList>
    </citation>
    <scope>NUCLEOTIDE SEQUENCE</scope>
</reference>
<dbReference type="OrthoDB" id="6267020at2759"/>
<evidence type="ECO:0000313" key="2">
    <source>
        <dbReference type="Proteomes" id="UP000784294"/>
    </source>
</evidence>
<proteinExistence type="predicted"/>
<protein>
    <submittedName>
        <fullName evidence="1">Uncharacterized protein</fullName>
    </submittedName>
</protein>
<comment type="caution">
    <text evidence="1">The sequence shown here is derived from an EMBL/GenBank/DDBJ whole genome shotgun (WGS) entry which is preliminary data.</text>
</comment>
<accession>A0A448X7V1</accession>
<feature type="non-terminal residue" evidence="1">
    <location>
        <position position="329"/>
    </location>
</feature>
<organism evidence="1 2">
    <name type="scientific">Protopolystoma xenopodis</name>
    <dbReference type="NCBI Taxonomy" id="117903"/>
    <lineage>
        <taxon>Eukaryota</taxon>
        <taxon>Metazoa</taxon>
        <taxon>Spiralia</taxon>
        <taxon>Lophotrochozoa</taxon>
        <taxon>Platyhelminthes</taxon>
        <taxon>Monogenea</taxon>
        <taxon>Polyopisthocotylea</taxon>
        <taxon>Polystomatidea</taxon>
        <taxon>Polystomatidae</taxon>
        <taxon>Protopolystoma</taxon>
    </lineage>
</organism>
<gene>
    <name evidence="1" type="ORF">PXEA_LOCUS23648</name>
</gene>
<name>A0A448X7V1_9PLAT</name>
<sequence length="329" mass="37653">MPSRYSSGRRNNGNYDFTTDSTSSITFLGKRITREYRSAFVLPDEKVVTVTRKETFLPEEASVDVIVSISLAGPEELLSKPLPVVLKQEKIIDHLKQDPWAKAMLSSEESKDAELLGRIGAEYNSSPDRFRVERSEKKRRREEIVTLKDRWSDEDSMGNTGLEHNWTLTSDTGHRKNYYLSPDSINRANKGDSGISEDLRTRNDWTSSFGSYQTSEEAKRLYHRTPAVAPVLQRRGRVTHSHSLDRSYMDARSRAYKTRMEDMDQVQPGMDMRRSFEELRRQWSDRAARRGVFADYDVPFPDGLSGQLRKRVSTVPALPTDGSAACEWA</sequence>
<dbReference type="EMBL" id="CAAALY010110398">
    <property type="protein sequence ID" value="VEL30208.1"/>
    <property type="molecule type" value="Genomic_DNA"/>
</dbReference>
<evidence type="ECO:0000313" key="1">
    <source>
        <dbReference type="EMBL" id="VEL30208.1"/>
    </source>
</evidence>
<dbReference type="AlphaFoldDB" id="A0A448X7V1"/>
<keyword evidence="2" id="KW-1185">Reference proteome</keyword>
<dbReference type="Proteomes" id="UP000784294">
    <property type="component" value="Unassembled WGS sequence"/>
</dbReference>